<dbReference type="PRINTS" id="PR00081">
    <property type="entry name" value="GDHRDH"/>
</dbReference>
<comment type="similarity">
    <text evidence="1">Belongs to the short-chain dehydrogenases/reductases (SDR) family.</text>
</comment>
<dbReference type="PRINTS" id="PR00080">
    <property type="entry name" value="SDRFAMILY"/>
</dbReference>
<dbReference type="STRING" id="91928.A0A0D2BPW3"/>
<accession>A0A0D2BPW3</accession>
<dbReference type="HOGENOM" id="CLU_010194_1_3_1"/>
<dbReference type="Gene3D" id="3.40.50.720">
    <property type="entry name" value="NAD(P)-binding Rossmann-like Domain"/>
    <property type="match status" value="1"/>
</dbReference>
<dbReference type="CDD" id="cd05233">
    <property type="entry name" value="SDR_c"/>
    <property type="match status" value="1"/>
</dbReference>
<dbReference type="EMBL" id="KN847492">
    <property type="protein sequence ID" value="KIW20535.1"/>
    <property type="molecule type" value="Genomic_DNA"/>
</dbReference>
<dbReference type="InterPro" id="IPR057326">
    <property type="entry name" value="KR_dom"/>
</dbReference>
<dbReference type="PANTHER" id="PTHR48107">
    <property type="entry name" value="NADPH-DEPENDENT ALDEHYDE REDUCTASE-LIKE PROTEIN, CHLOROPLASTIC-RELATED"/>
    <property type="match status" value="1"/>
</dbReference>
<evidence type="ECO:0000313" key="5">
    <source>
        <dbReference type="EMBL" id="KIW20535.1"/>
    </source>
</evidence>
<dbReference type="SUPFAM" id="SSF51735">
    <property type="entry name" value="NAD(P)-binding Rossmann-fold domains"/>
    <property type="match status" value="1"/>
</dbReference>
<dbReference type="Pfam" id="PF13561">
    <property type="entry name" value="adh_short_C2"/>
    <property type="match status" value="1"/>
</dbReference>
<proteinExistence type="inferred from homology"/>
<sequence>MALDLAKRGAKVVITYTSASSEHQATELTSRINDHLPNSSRATSVRADMGDTASPRRIVETCVSTFGPRIHILVNNAGVSVTRPLSELTLQDYERVYGVNVRGAVLLTQAVLPYLAPRGRVVNVSSVGARAGFAGLSLYASSKAAVEGLTRSWAAELGANGTTVNAVAPGPVRSELLDTIPREIVQMQMDSTPVERRVGVPPEVSSVVAWLCGDEAAWVSGQVINVSGGWSMY</sequence>
<reference evidence="5 6" key="1">
    <citation type="submission" date="2015-01" db="EMBL/GenBank/DDBJ databases">
        <title>The Genome Sequence of Exophiala spinifera CBS89968.</title>
        <authorList>
            <consortium name="The Broad Institute Genomics Platform"/>
            <person name="Cuomo C."/>
            <person name="de Hoog S."/>
            <person name="Gorbushina A."/>
            <person name="Stielow B."/>
            <person name="Teixiera M."/>
            <person name="Abouelleil A."/>
            <person name="Chapman S.B."/>
            <person name="Priest M."/>
            <person name="Young S.K."/>
            <person name="Wortman J."/>
            <person name="Nusbaum C."/>
            <person name="Birren B."/>
        </authorList>
    </citation>
    <scope>NUCLEOTIDE SEQUENCE [LARGE SCALE GENOMIC DNA]</scope>
    <source>
        <strain evidence="5 6">CBS 89968</strain>
    </source>
</reference>
<evidence type="ECO:0000256" key="2">
    <source>
        <dbReference type="ARBA" id="ARBA00022857"/>
    </source>
</evidence>
<evidence type="ECO:0000256" key="3">
    <source>
        <dbReference type="ARBA" id="ARBA00023002"/>
    </source>
</evidence>
<keyword evidence="6" id="KW-1185">Reference proteome</keyword>
<protein>
    <recommendedName>
        <fullName evidence="4">Ketoreductase domain-containing protein</fullName>
    </recommendedName>
</protein>
<dbReference type="FunFam" id="3.40.50.720:FF:000084">
    <property type="entry name" value="Short-chain dehydrogenase reductase"/>
    <property type="match status" value="1"/>
</dbReference>
<gene>
    <name evidence="5" type="ORF">PV08_01110</name>
</gene>
<keyword evidence="2" id="KW-0521">NADP</keyword>
<dbReference type="InterPro" id="IPR036291">
    <property type="entry name" value="NAD(P)-bd_dom_sf"/>
</dbReference>
<evidence type="ECO:0000313" key="6">
    <source>
        <dbReference type="Proteomes" id="UP000053328"/>
    </source>
</evidence>
<evidence type="ECO:0000259" key="4">
    <source>
        <dbReference type="SMART" id="SM00822"/>
    </source>
</evidence>
<dbReference type="InterPro" id="IPR020904">
    <property type="entry name" value="Sc_DH/Rdtase_CS"/>
</dbReference>
<dbReference type="InterPro" id="IPR002347">
    <property type="entry name" value="SDR_fam"/>
</dbReference>
<dbReference type="GeneID" id="27328193"/>
<name>A0A0D2BPW3_9EURO</name>
<dbReference type="SMART" id="SM00822">
    <property type="entry name" value="PKS_KR"/>
    <property type="match status" value="1"/>
</dbReference>
<feature type="domain" description="Ketoreductase" evidence="4">
    <location>
        <begin position="2"/>
        <end position="170"/>
    </location>
</feature>
<dbReference type="OrthoDB" id="47007at2759"/>
<dbReference type="RefSeq" id="XP_016240751.1">
    <property type="nucleotide sequence ID" value="XM_016375475.1"/>
</dbReference>
<dbReference type="AlphaFoldDB" id="A0A0D2BPW3"/>
<dbReference type="PANTHER" id="PTHR48107:SF7">
    <property type="entry name" value="RE15974P"/>
    <property type="match status" value="1"/>
</dbReference>
<dbReference type="GO" id="GO:0016614">
    <property type="term" value="F:oxidoreductase activity, acting on CH-OH group of donors"/>
    <property type="evidence" value="ECO:0007669"/>
    <property type="project" value="UniProtKB-ARBA"/>
</dbReference>
<dbReference type="VEuPathDB" id="FungiDB:PV08_01110"/>
<dbReference type="Proteomes" id="UP000053328">
    <property type="component" value="Unassembled WGS sequence"/>
</dbReference>
<dbReference type="PROSITE" id="PS00061">
    <property type="entry name" value="ADH_SHORT"/>
    <property type="match status" value="1"/>
</dbReference>
<keyword evidence="3" id="KW-0560">Oxidoreductase</keyword>
<organism evidence="5 6">
    <name type="scientific">Exophiala spinifera</name>
    <dbReference type="NCBI Taxonomy" id="91928"/>
    <lineage>
        <taxon>Eukaryota</taxon>
        <taxon>Fungi</taxon>
        <taxon>Dikarya</taxon>
        <taxon>Ascomycota</taxon>
        <taxon>Pezizomycotina</taxon>
        <taxon>Eurotiomycetes</taxon>
        <taxon>Chaetothyriomycetidae</taxon>
        <taxon>Chaetothyriales</taxon>
        <taxon>Herpotrichiellaceae</taxon>
        <taxon>Exophiala</taxon>
    </lineage>
</organism>
<evidence type="ECO:0000256" key="1">
    <source>
        <dbReference type="ARBA" id="ARBA00006484"/>
    </source>
</evidence>